<keyword evidence="8" id="KW-1185">Reference proteome</keyword>
<dbReference type="PROSITE" id="PS00606">
    <property type="entry name" value="KS3_1"/>
    <property type="match status" value="1"/>
</dbReference>
<feature type="domain" description="Carrier" evidence="5">
    <location>
        <begin position="919"/>
        <end position="994"/>
    </location>
</feature>
<dbReference type="InterPro" id="IPR016039">
    <property type="entry name" value="Thiolase-like"/>
</dbReference>
<dbReference type="SUPFAM" id="SSF53901">
    <property type="entry name" value="Thiolase-like"/>
    <property type="match status" value="1"/>
</dbReference>
<dbReference type="SMART" id="SM00825">
    <property type="entry name" value="PKS_KS"/>
    <property type="match status" value="1"/>
</dbReference>
<dbReference type="Pfam" id="PF02801">
    <property type="entry name" value="Ketoacyl-synt_C"/>
    <property type="match status" value="1"/>
</dbReference>
<dbReference type="InterPro" id="IPR018201">
    <property type="entry name" value="Ketoacyl_synth_AS"/>
</dbReference>
<dbReference type="SMART" id="SM00827">
    <property type="entry name" value="PKS_AT"/>
    <property type="match status" value="1"/>
</dbReference>
<dbReference type="CDD" id="cd00833">
    <property type="entry name" value="PKS"/>
    <property type="match status" value="1"/>
</dbReference>
<dbReference type="SUPFAM" id="SSF55048">
    <property type="entry name" value="Probable ACP-binding domain of malonyl-CoA ACP transacylase"/>
    <property type="match status" value="1"/>
</dbReference>
<reference evidence="8" key="1">
    <citation type="submission" date="2023-11" db="EMBL/GenBank/DDBJ databases">
        <title>Genome Sequence of Bacillus pseudomycoides stain BUPM19.</title>
        <authorList>
            <person name="Farhat A."/>
        </authorList>
    </citation>
    <scope>NUCLEOTIDE SEQUENCE [LARGE SCALE GENOMIC DNA]</scope>
    <source>
        <strain evidence="8">BUPM19</strain>
    </source>
</reference>
<dbReference type="InterPro" id="IPR020841">
    <property type="entry name" value="PKS_Beta-ketoAc_synthase_dom"/>
</dbReference>
<dbReference type="Gene3D" id="3.30.70.250">
    <property type="entry name" value="Malonyl-CoA ACP transacylase, ACP-binding"/>
    <property type="match status" value="1"/>
</dbReference>
<dbReference type="InterPro" id="IPR001227">
    <property type="entry name" value="Ac_transferase_dom_sf"/>
</dbReference>
<dbReference type="InterPro" id="IPR016036">
    <property type="entry name" value="Malonyl_transacylase_ACP-bd"/>
</dbReference>
<dbReference type="InterPro" id="IPR036736">
    <property type="entry name" value="ACP-like_sf"/>
</dbReference>
<dbReference type="Pfam" id="PF00109">
    <property type="entry name" value="ketoacyl-synt"/>
    <property type="match status" value="1"/>
</dbReference>
<dbReference type="Gene3D" id="1.10.1200.10">
    <property type="entry name" value="ACP-like"/>
    <property type="match status" value="2"/>
</dbReference>
<feature type="domain" description="Ketosynthase family 3 (KS3)" evidence="6">
    <location>
        <begin position="11"/>
        <end position="436"/>
    </location>
</feature>
<dbReference type="InterPro" id="IPR016181">
    <property type="entry name" value="Acyl_CoA_acyltransferase"/>
</dbReference>
<dbReference type="Pfam" id="PF00668">
    <property type="entry name" value="Condensation"/>
    <property type="match status" value="1"/>
</dbReference>
<dbReference type="InterPro" id="IPR006162">
    <property type="entry name" value="Ppantetheine_attach_site"/>
</dbReference>
<organism evidence="7 8">
    <name type="scientific">Bacillus bingmayongensis</name>
    <dbReference type="NCBI Taxonomy" id="1150157"/>
    <lineage>
        <taxon>Bacteria</taxon>
        <taxon>Bacillati</taxon>
        <taxon>Bacillota</taxon>
        <taxon>Bacilli</taxon>
        <taxon>Bacillales</taxon>
        <taxon>Bacillaceae</taxon>
        <taxon>Bacillus</taxon>
    </lineage>
</organism>
<dbReference type="InterPro" id="IPR020806">
    <property type="entry name" value="PKS_PP-bd"/>
</dbReference>
<accession>A0ABU5K2S4</accession>
<dbReference type="Pfam" id="PF16197">
    <property type="entry name" value="KAsynt_C_assoc"/>
    <property type="match status" value="1"/>
</dbReference>
<dbReference type="SMART" id="SM00823">
    <property type="entry name" value="PKS_PP"/>
    <property type="match status" value="1"/>
</dbReference>
<dbReference type="Pfam" id="PF00550">
    <property type="entry name" value="PP-binding"/>
    <property type="match status" value="2"/>
</dbReference>
<dbReference type="Gene3D" id="3.30.559.10">
    <property type="entry name" value="Chloramphenicol acetyltransferase-like domain"/>
    <property type="match status" value="1"/>
</dbReference>
<dbReference type="InterPro" id="IPR032821">
    <property type="entry name" value="PKS_assoc"/>
</dbReference>
<dbReference type="InterPro" id="IPR001242">
    <property type="entry name" value="Condensation_dom"/>
</dbReference>
<dbReference type="InterPro" id="IPR014043">
    <property type="entry name" value="Acyl_transferase_dom"/>
</dbReference>
<keyword evidence="4" id="KW-0808">Transferase</keyword>
<dbReference type="SUPFAM" id="SSF56784">
    <property type="entry name" value="HAD-like"/>
    <property type="match status" value="1"/>
</dbReference>
<comment type="cofactor">
    <cofactor evidence="1">
        <name>pantetheine 4'-phosphate</name>
        <dbReference type="ChEBI" id="CHEBI:47942"/>
    </cofactor>
</comment>
<dbReference type="SUPFAM" id="SSF52777">
    <property type="entry name" value="CoA-dependent acyltransferases"/>
    <property type="match status" value="2"/>
</dbReference>
<dbReference type="InterPro" id="IPR010037">
    <property type="entry name" value="FkbH_domain"/>
</dbReference>
<feature type="domain" description="Carrier" evidence="5">
    <location>
        <begin position="2069"/>
        <end position="2143"/>
    </location>
</feature>
<dbReference type="SUPFAM" id="SSF55729">
    <property type="entry name" value="Acyl-CoA N-acyltransferases (Nat)"/>
    <property type="match status" value="1"/>
</dbReference>
<dbReference type="Gene3D" id="3.40.366.10">
    <property type="entry name" value="Malonyl-Coenzyme A Acyl Carrier Protein, domain 2"/>
    <property type="match status" value="1"/>
</dbReference>
<dbReference type="RefSeq" id="WP_374219353.1">
    <property type="nucleotide sequence ID" value="NZ_JAXOVW010000104.1"/>
</dbReference>
<dbReference type="PROSITE" id="PS52004">
    <property type="entry name" value="KS3_2"/>
    <property type="match status" value="1"/>
</dbReference>
<keyword evidence="3" id="KW-0597">Phosphoprotein</keyword>
<evidence type="ECO:0000256" key="4">
    <source>
        <dbReference type="ARBA" id="ARBA00022679"/>
    </source>
</evidence>
<dbReference type="InterPro" id="IPR016035">
    <property type="entry name" value="Acyl_Trfase/lysoPLipase"/>
</dbReference>
<dbReference type="PANTHER" id="PTHR43775">
    <property type="entry name" value="FATTY ACID SYNTHASE"/>
    <property type="match status" value="1"/>
</dbReference>
<evidence type="ECO:0000256" key="1">
    <source>
        <dbReference type="ARBA" id="ARBA00001957"/>
    </source>
</evidence>
<dbReference type="InterPro" id="IPR009081">
    <property type="entry name" value="PP-bd_ACP"/>
</dbReference>
<evidence type="ECO:0000313" key="8">
    <source>
        <dbReference type="Proteomes" id="UP001291930"/>
    </source>
</evidence>
<evidence type="ECO:0000259" key="5">
    <source>
        <dbReference type="PROSITE" id="PS50075"/>
    </source>
</evidence>
<dbReference type="Gene3D" id="3.30.70.3290">
    <property type="match status" value="1"/>
</dbReference>
<dbReference type="SUPFAM" id="SSF52151">
    <property type="entry name" value="FabD/lysophospholipase-like"/>
    <property type="match status" value="1"/>
</dbReference>
<keyword evidence="2" id="KW-0596">Phosphopantetheine</keyword>
<evidence type="ECO:0000259" key="6">
    <source>
        <dbReference type="PROSITE" id="PS52004"/>
    </source>
</evidence>
<dbReference type="InterPro" id="IPR023213">
    <property type="entry name" value="CAT-like_dom_sf"/>
</dbReference>
<dbReference type="Gene3D" id="3.40.630.30">
    <property type="match status" value="1"/>
</dbReference>
<dbReference type="EMBL" id="JAXOVW010000104">
    <property type="protein sequence ID" value="MDZ5610049.1"/>
    <property type="molecule type" value="Genomic_DNA"/>
</dbReference>
<dbReference type="Gene3D" id="3.40.50.1000">
    <property type="entry name" value="HAD superfamily/HAD-like"/>
    <property type="match status" value="1"/>
</dbReference>
<dbReference type="Gene3D" id="3.40.50.1110">
    <property type="entry name" value="SGNH hydrolase"/>
    <property type="match status" value="1"/>
</dbReference>
<dbReference type="InterPro" id="IPR014031">
    <property type="entry name" value="Ketoacyl_synth_C"/>
</dbReference>
<dbReference type="Gene3D" id="3.40.47.10">
    <property type="match status" value="1"/>
</dbReference>
<dbReference type="InterPro" id="IPR050091">
    <property type="entry name" value="PKS_NRPS_Biosynth_Enz"/>
</dbReference>
<dbReference type="NCBIfam" id="TIGR01681">
    <property type="entry name" value="HAD-SF-IIIC"/>
    <property type="match status" value="1"/>
</dbReference>
<dbReference type="InterPro" id="IPR036412">
    <property type="entry name" value="HAD-like_sf"/>
</dbReference>
<evidence type="ECO:0000313" key="7">
    <source>
        <dbReference type="EMBL" id="MDZ5610049.1"/>
    </source>
</evidence>
<dbReference type="InterPro" id="IPR023214">
    <property type="entry name" value="HAD_sf"/>
</dbReference>
<dbReference type="InterPro" id="IPR036514">
    <property type="entry name" value="SGNH_hydro_sf"/>
</dbReference>
<sequence>MMKNQTYNYHGGEIAVIGIAGRFPGAKNIEQFWNNIINGKESISFFSEEELKSEGVEESLLKNPRFVKAKGIVDDIDLFDADFFDYTPKEAAIMDPQFRIFHECVWTALEDAGYDPFTYKGQIGLYAGAGINADWMMRTLQGVQSGGDSKVLETAVLNMRDYLTTLISYKLNLKGPSMMVQTACSTSMVSIHLAAQALLSGDCHMAVAGGVSIRLPQKSGYLYQEGMIHSPDGHCRVFDDQAEGTVFGDGAGAVVLKTLEDALEDRDHIYAVIKGTAINNDGNLKVGYTAPSTKGQVRAIKTALNIAEVDPETITYLEAHGTGTTLGDPIEIEALKQAFQTKQYGFCRIGSVKSNIGHLNDASGVAGFIKTVLSLQHKLIPPTINFEKPNAKIDFEKSPFIVNTSLVPWEEKNFPRRAGVSSFGIGGTNAHVILEEAPSVQRSFADEPSDQLILLSAKTPAALEEMTTKFAEYLIKNQQINLADVSYTLQRGKHVFPYKKAIVSKDVPELLDIINENRKDKMKLASSQTSSRPVVFLFPGQGTQYVDMGRELYDTVPAFKAELDKCLNLLQQFMRVDPRTVLFTDSKDHDSDLINQTEFTQPLLFSIEYALAKTLIHWGIKPEAMVGHSIGEYTAAAISGVMSLENALEIVAYRGSTLQSLPSGSMLSVELSEADLKNYLEDNVSIAAVNSTSLCVVSGKADTLDALEKRLTVDGHISRKLYTSHAFHSAMMDPIVQPFKDKLLEFCFESPSIPFVSNVTGDWITNAEATNPRYWANHLRGTVRFMDCAKRLQEELNPIFIEVGPGNSLSSFIHKMDQEEQVSAIQLLRHPKEQCSDYRYLLIRLGDMWLQGIPIDWKEIHQVEKRHTVPLPTYPFEKERYWIDKVTEGPDIALSSEFKLVIPNSPKTDNKQNVSNYNVDFNATEVVLANMWKDILGINQVNIDTHFFEMGGHSLNATGLISRIHREFGVELTLSDIFKHPTIQTLAGLIERSERNQYTAITPAEVKDVYRLSAAQKRTFLVHQRIGKMTTYNMPMALICYGPMDVKRFEKTFKQLIERHETLRTTFELKDGEPVQKIHREFDFAIEITESDMENLDKEIDDFIRPFDLKVSPLIRVKFVKLDNRKHALLVDMHNIVADGASMNIFIKEFTQLYKGEGLPEIKVQYKDYAEWQHAYFQSDMFYKQKQYWIQQLEADVPQLAMPLDFERTEKSFLGKSIKFTIDPKIVKKLEQIGDQYRLTNNVLLFQLYGILLSRYTNQQELMIGSLVAGRRHADIEYTIGMFTNFLPIRLRINQEQSFIDNVLKTKQTLLEAYDHQDYPFNQIVEELCPKTEPNRNPLFDTMLIYHNEYDPNIKMEADGMKFETYEFAKGISKLDMKMDVVKEVTGELKCVLQYNSSLFKSESMQAFVSHFSSLIEKVSDQPQEIMKNIPILSPKEQEEAKKKRVKTNKISNSTLLTVSSTFIANPLAPYIRWWGEQFDLNVEIEFSPYGQVFQELLNKDSLLSRRKKGANLLMIRLEDLMGDASLSEKEKMQHLQQNLFDLLNIIKNIEKHVPYLIGILPLREIFNSQFQKQLERIQKDWIEGLTRIENIHLIDFRQLRETYQLDEVFDYQAEKAAHIPFTENYYAALGTRIARELIAWLKVPFKVAAIDCDHTLWKGVVSEVGVEGIEITKAHQELQKFLKKKQEEGLLLVLCSKNNEEDVWSVFDHHPDMILKKSDFVDHRINWGQKNDNIVELAKELNLSTDRFIFLDDDPAQCLTMNQRLPDVLTLLLPTSTEAIPLFLEHVWAFDHFHVTDEDKKRTERYLAEKERKSALHTASSVEDFLSTLNLKVSLNRIVEEHLPRISQMTARVNQFNMNPAVYDEQWLRQQLNSKGRVGWVVESTDRFSDEGIIGVILAKQAQDTLFIDTFLISCRALGKGIESKVLSGIAKYCRNEQLKYIKFKYVDSGKNQPFKVFMHTHDIHLIDVDDQSMYHIAVKNIPDYSPYIEYYTDKKITLIKQDESDKAAEYEVKRDRLAKSSVYQWDVLYPEKSMHTSYLRALETNCPEKLQSLLVRKNQKFSLQEVESMTEQETILMNIWKDILKLDKIGMRQDFFSLGGNSLLAIKMEVEIEKKGWVVDNMNFATEHTIRGLAKCMRRENQHA</sequence>
<proteinExistence type="predicted"/>
<dbReference type="PROSITE" id="PS00012">
    <property type="entry name" value="PHOSPHOPANTETHEINE"/>
    <property type="match status" value="1"/>
</dbReference>
<protein>
    <submittedName>
        <fullName evidence="7">HAD-IIIC family phosphatase</fullName>
    </submittedName>
</protein>
<dbReference type="CDD" id="cd19531">
    <property type="entry name" value="LCL_NRPS-like"/>
    <property type="match status" value="1"/>
</dbReference>
<dbReference type="Gene3D" id="3.30.559.30">
    <property type="entry name" value="Nonribosomal peptide synthetase, condensation domain"/>
    <property type="match status" value="1"/>
</dbReference>
<comment type="caution">
    <text evidence="7">The sequence shown here is derived from an EMBL/GenBank/DDBJ whole genome shotgun (WGS) entry which is preliminary data.</text>
</comment>
<dbReference type="PANTHER" id="PTHR43775:SF51">
    <property type="entry name" value="INACTIVE PHENOLPHTHIOCEROL SYNTHESIS POLYKETIDE SYNTHASE TYPE I PKS1-RELATED"/>
    <property type="match status" value="1"/>
</dbReference>
<dbReference type="Proteomes" id="UP001291930">
    <property type="component" value="Unassembled WGS sequence"/>
</dbReference>
<dbReference type="InterPro" id="IPR010033">
    <property type="entry name" value="HAD_SF_ppase_IIIC"/>
</dbReference>
<gene>
    <name evidence="7" type="ORF">U2I54_24105</name>
</gene>
<dbReference type="InterPro" id="IPR014030">
    <property type="entry name" value="Ketoacyl_synth_N"/>
</dbReference>
<dbReference type="Pfam" id="PF00698">
    <property type="entry name" value="Acyl_transf_1"/>
    <property type="match status" value="1"/>
</dbReference>
<evidence type="ECO:0000256" key="2">
    <source>
        <dbReference type="ARBA" id="ARBA00022450"/>
    </source>
</evidence>
<name>A0ABU5K2S4_9BACI</name>
<dbReference type="SUPFAM" id="SSF47336">
    <property type="entry name" value="ACP-like"/>
    <property type="match status" value="2"/>
</dbReference>
<dbReference type="NCBIfam" id="TIGR01686">
    <property type="entry name" value="FkbH"/>
    <property type="match status" value="1"/>
</dbReference>
<evidence type="ECO:0000256" key="3">
    <source>
        <dbReference type="ARBA" id="ARBA00022553"/>
    </source>
</evidence>
<dbReference type="PROSITE" id="PS50075">
    <property type="entry name" value="CARRIER"/>
    <property type="match status" value="2"/>
</dbReference>